<feature type="compositionally biased region" description="Low complexity" evidence="1">
    <location>
        <begin position="409"/>
        <end position="450"/>
    </location>
</feature>
<reference evidence="3 4" key="1">
    <citation type="journal article" date="2010" name="J. Bacteriol.">
        <title>The genome of the amoeba symbiont 'Candidatus Amoebophilus asiaticus' reveals common mechanisms for host cell interaction among amoeba-associated bacteria.</title>
        <authorList>
            <person name="Schmitz-Esser S."/>
            <person name="Tischler P."/>
            <person name="Arnold R."/>
            <person name="Montanaro J."/>
            <person name="Wagner M."/>
            <person name="Rattei T."/>
            <person name="Horn M."/>
        </authorList>
    </citation>
    <scope>NUCLEOTIDE SEQUENCE [LARGE SCALE GENOMIC DNA]</scope>
    <source>
        <strain evidence="3 4">5a2</strain>
    </source>
</reference>
<feature type="compositionally biased region" description="Basic and acidic residues" evidence="1">
    <location>
        <begin position="994"/>
        <end position="1012"/>
    </location>
</feature>
<dbReference type="STRING" id="452471.Aasi_0548"/>
<evidence type="ECO:0000256" key="1">
    <source>
        <dbReference type="SAM" id="MobiDB-lite"/>
    </source>
</evidence>
<feature type="compositionally biased region" description="Low complexity" evidence="1">
    <location>
        <begin position="606"/>
        <end position="635"/>
    </location>
</feature>
<feature type="region of interest" description="Disordered" evidence="1">
    <location>
        <begin position="947"/>
        <end position="1032"/>
    </location>
</feature>
<organism evidence="3 4">
    <name type="scientific">Amoebophilus asiaticus (strain 5a2)</name>
    <dbReference type="NCBI Taxonomy" id="452471"/>
    <lineage>
        <taxon>Bacteria</taxon>
        <taxon>Pseudomonadati</taxon>
        <taxon>Bacteroidota</taxon>
        <taxon>Cytophagia</taxon>
        <taxon>Cytophagales</taxon>
        <taxon>Amoebophilaceae</taxon>
        <taxon>Candidatus Amoebophilus</taxon>
    </lineage>
</organism>
<feature type="region of interest" description="Disordered" evidence="1">
    <location>
        <begin position="550"/>
        <end position="699"/>
    </location>
</feature>
<keyword evidence="2" id="KW-0732">Signal</keyword>
<protein>
    <recommendedName>
        <fullName evidence="5">Pre-toxin TG domain-containing protein</fullName>
    </recommendedName>
</protein>
<feature type="compositionally biased region" description="Basic and acidic residues" evidence="1">
    <location>
        <begin position="583"/>
        <end position="596"/>
    </location>
</feature>
<feature type="compositionally biased region" description="Gly residues" evidence="1">
    <location>
        <begin position="281"/>
        <end position="291"/>
    </location>
</feature>
<dbReference type="HOGENOM" id="CLU_251455_0_0_10"/>
<feature type="region of interest" description="Disordered" evidence="1">
    <location>
        <begin position="402"/>
        <end position="458"/>
    </location>
</feature>
<dbReference type="KEGG" id="aas:Aasi_0548"/>
<dbReference type="Proteomes" id="UP000001227">
    <property type="component" value="Chromosome"/>
</dbReference>
<feature type="compositionally biased region" description="Low complexity" evidence="1">
    <location>
        <begin position="305"/>
        <end position="341"/>
    </location>
</feature>
<evidence type="ECO:0008006" key="5">
    <source>
        <dbReference type="Google" id="ProtNLM"/>
    </source>
</evidence>
<dbReference type="eggNOG" id="COG3772">
    <property type="taxonomic scope" value="Bacteria"/>
</dbReference>
<feature type="compositionally biased region" description="Polar residues" evidence="1">
    <location>
        <begin position="672"/>
        <end position="685"/>
    </location>
</feature>
<feature type="compositionally biased region" description="Basic and acidic residues" evidence="1">
    <location>
        <begin position="961"/>
        <end position="986"/>
    </location>
</feature>
<feature type="compositionally biased region" description="Low complexity" evidence="1">
    <location>
        <begin position="659"/>
        <end position="671"/>
    </location>
</feature>
<dbReference type="RefSeq" id="WP_012472717.1">
    <property type="nucleotide sequence ID" value="NC_010830.1"/>
</dbReference>
<gene>
    <name evidence="3" type="ordered locus">Aasi_0548</name>
</gene>
<sequence>MYSTSKRIIAFILLSSQLLTLTSCGDNFNIPIEQQIAHGHKKADKEPSKVGALVPLVNGLERYVAETKDKRESTLSQSLTNQLPLVESNSASATEGKALFVGRSKTLKKNKEQKSVSSQAKTFTTPVYIDRPTGYSRKLTHDKAIGDKHFTTLNKSKDLDSYREQARASQKQVSELSDIALNVTVAELLTIDQGLIAKGGHQVYLTVVEGKWMAIVKENAPIGFSRTQYLDLYLAPGFTTNQLSKHSPEWQEAHIGVVFPEKSSTGKGYVYIGDGGLLGGGNSGSKGGGGNDSDRTSSRSESSERSTSGSSHSSSSSSGRASHNIGSSHSSFSMPKTSSSSSHHRDSFKDFCNKSSANVSASLSSAGIKHDTHSTSHTSDSFKDFCDKSSANVSAMLSSAGIKHDTHSTSHSSFSSHTSSYSSSRASNQAASSSNSESKPAASKESSSSSKESKAPHLTLENAATEVRKHIQEAKNDGPKATSVSASQQQQAKGEQLLKQLREIKQQQERSYSQTQTAYITPGNSEIGNKLLLDQLTKKGQELSTLKELESELTQSLERERPTSHYEETRKESILASATTTPKEIKVKDKGKEKDTSLTPGTTQATNNLHSTTLSSSGDISTATSTTEPLLSTPTKGPAVKVESGTRKTKIPYNDRADSFSYDHYSSSTSTNTPAVSATEPTNPATSSTTSTSTTDKSEAEIHNQWSDLLKEIQVQLGHSKIQGLADALYLQKQARFYIEKLKSYEKYKCISRSSLEQALNELEKLSVQVEAALDKERYNAVVGEIKQVLDARIETINRLQEEEADSAIIIATAQEIRPHVEAAIKRLEDFPTKQYKTPSIENLKEAKRQLEGVIRDYTHRKVLWDKYKSAFSYAAKHVSKRIEQEQEELAKSIGKSVEKPEITITNKSGITIAQLEEIFPEDSSNNFNLQKLIDTLDITVNFPAAEENANSSEEDEEEERQGVEEHLEREAKYEKTVSQKEEQERASSQAGINEKEKESAAKRQARKEQRRANQKARRKEASPKKAHEKELIKIGQAKEQLKSLVKDQVKSCVEDAEFTNCRVVLLMIDEKLKKEPNNKSLQALRVKQLEKFQSHPLYQQAVELGIEAAALRREAEESGTDELIESAELDYKILAGIGKSREFRKEAEEIRDNIINPLRDLLGCPHTSKGLRRAAEGLKGFGESFYDTGKAFTVDMPILLGKLGVRGVESLVKWEDKLGVKEGWANLGKACKCIFDQTKQDWEDPAAYKARMQAVQEVKSRHDFFCRAFDAENYHLGQDKALGYMTAEIVQALFGGEIIKGTTKGATKGVEFIKKIQQGAKVEKAVVEGVKGAVNIDLMNKGKQFKTAHEIAREGGKHAGMYRSSIQLPDKQLEKALKSLEKSIEKHKNLIKDPARYLKEYGKDLEGPWDMLRAERRQALIEKIWPKEIKNFKEQREIIKGILNSRK</sequence>
<proteinExistence type="predicted"/>
<feature type="signal peptide" evidence="2">
    <location>
        <begin position="1"/>
        <end position="25"/>
    </location>
</feature>
<evidence type="ECO:0000256" key="2">
    <source>
        <dbReference type="SAM" id="SignalP"/>
    </source>
</evidence>
<dbReference type="eggNOG" id="COG5113">
    <property type="taxonomic scope" value="Bacteria"/>
</dbReference>
<feature type="chain" id="PRO_5002786266" description="Pre-toxin TG domain-containing protein" evidence="2">
    <location>
        <begin position="26"/>
        <end position="1448"/>
    </location>
</feature>
<dbReference type="EMBL" id="CP001102">
    <property type="protein sequence ID" value="ACE05949.1"/>
    <property type="molecule type" value="Genomic_DNA"/>
</dbReference>
<name>B3ERU7_AMOA5</name>
<feature type="region of interest" description="Disordered" evidence="1">
    <location>
        <begin position="281"/>
        <end position="347"/>
    </location>
</feature>
<feature type="compositionally biased region" description="Basic and acidic residues" evidence="1">
    <location>
        <begin position="292"/>
        <end position="304"/>
    </location>
</feature>
<evidence type="ECO:0000313" key="3">
    <source>
        <dbReference type="EMBL" id="ACE05949.1"/>
    </source>
</evidence>
<evidence type="ECO:0000313" key="4">
    <source>
        <dbReference type="Proteomes" id="UP000001227"/>
    </source>
</evidence>
<feature type="compositionally biased region" description="Low complexity" evidence="1">
    <location>
        <begin position="686"/>
        <end position="695"/>
    </location>
</feature>
<dbReference type="eggNOG" id="COG0457">
    <property type="taxonomic scope" value="Bacteria"/>
</dbReference>
<accession>B3ERU7</accession>
<feature type="region of interest" description="Disordered" evidence="1">
    <location>
        <begin position="473"/>
        <end position="497"/>
    </location>
</feature>
<feature type="compositionally biased region" description="Basic and acidic residues" evidence="1">
    <location>
        <begin position="557"/>
        <end position="573"/>
    </location>
</feature>
<feature type="compositionally biased region" description="Basic and acidic residues" evidence="1">
    <location>
        <begin position="1020"/>
        <end position="1032"/>
    </location>
</feature>
<dbReference type="PROSITE" id="PS51257">
    <property type="entry name" value="PROKAR_LIPOPROTEIN"/>
    <property type="match status" value="1"/>
</dbReference>
<keyword evidence="4" id="KW-1185">Reference proteome</keyword>